<comment type="caution">
    <text evidence="4">The sequence shown here is derived from an EMBL/GenBank/DDBJ whole genome shotgun (WGS) entry which is preliminary data.</text>
</comment>
<evidence type="ECO:0000256" key="1">
    <source>
        <dbReference type="ARBA" id="ARBA00023125"/>
    </source>
</evidence>
<evidence type="ECO:0000313" key="4">
    <source>
        <dbReference type="EMBL" id="RUS98008.1"/>
    </source>
</evidence>
<keyword evidence="5" id="KW-1185">Reference proteome</keyword>
<dbReference type="InterPro" id="IPR041474">
    <property type="entry name" value="NicS_C"/>
</dbReference>
<dbReference type="PANTHER" id="PTHR30328:SF54">
    <property type="entry name" value="HTH-TYPE TRANSCRIPTIONAL REPRESSOR SCO4008"/>
    <property type="match status" value="1"/>
</dbReference>
<dbReference type="Gene3D" id="1.10.357.10">
    <property type="entry name" value="Tetracycline Repressor, domain 2"/>
    <property type="match status" value="1"/>
</dbReference>
<dbReference type="PRINTS" id="PR00455">
    <property type="entry name" value="HTHTETR"/>
</dbReference>
<dbReference type="OrthoDB" id="9800152at2"/>
<dbReference type="Proteomes" id="UP000271624">
    <property type="component" value="Unassembled WGS sequence"/>
</dbReference>
<dbReference type="Pfam" id="PF17938">
    <property type="entry name" value="TetR_C_29"/>
    <property type="match status" value="1"/>
</dbReference>
<accession>A0A3S1CTJ9</accession>
<dbReference type="InterPro" id="IPR036271">
    <property type="entry name" value="Tet_transcr_reg_TetR-rel_C_sf"/>
</dbReference>
<dbReference type="Pfam" id="PF00440">
    <property type="entry name" value="TetR_N"/>
    <property type="match status" value="1"/>
</dbReference>
<protein>
    <submittedName>
        <fullName evidence="4">TetR family transcriptional regulator</fullName>
    </submittedName>
</protein>
<evidence type="ECO:0000313" key="5">
    <source>
        <dbReference type="Proteomes" id="UP000271624"/>
    </source>
</evidence>
<dbReference type="InterPro" id="IPR009057">
    <property type="entry name" value="Homeodomain-like_sf"/>
</dbReference>
<dbReference type="PROSITE" id="PS50977">
    <property type="entry name" value="HTH_TETR_2"/>
    <property type="match status" value="1"/>
</dbReference>
<feature type="DNA-binding region" description="H-T-H motif" evidence="2">
    <location>
        <begin position="63"/>
        <end position="82"/>
    </location>
</feature>
<keyword evidence="1 2" id="KW-0238">DNA-binding</keyword>
<dbReference type="GO" id="GO:0006355">
    <property type="term" value="P:regulation of DNA-templated transcription"/>
    <property type="evidence" value="ECO:0007669"/>
    <property type="project" value="UniProtKB-ARBA"/>
</dbReference>
<dbReference type="SUPFAM" id="SSF46689">
    <property type="entry name" value="Homeodomain-like"/>
    <property type="match status" value="1"/>
</dbReference>
<dbReference type="InterPro" id="IPR050109">
    <property type="entry name" value="HTH-type_TetR-like_transc_reg"/>
</dbReference>
<feature type="domain" description="HTH tetR-type" evidence="3">
    <location>
        <begin position="40"/>
        <end position="100"/>
    </location>
</feature>
<reference evidence="4" key="1">
    <citation type="submission" date="2018-12" db="EMBL/GenBank/DDBJ databases">
        <authorList>
            <person name="Will S."/>
            <person name="Neumann-Schaal M."/>
            <person name="Henke P."/>
        </authorList>
    </citation>
    <scope>NUCLEOTIDE SEQUENCE</scope>
    <source>
        <strain evidence="4">PCC 7102</strain>
    </source>
</reference>
<gene>
    <name evidence="4" type="ORF">DSM106972_082270</name>
</gene>
<dbReference type="GO" id="GO:0003677">
    <property type="term" value="F:DNA binding"/>
    <property type="evidence" value="ECO:0007669"/>
    <property type="project" value="UniProtKB-UniRule"/>
</dbReference>
<dbReference type="InterPro" id="IPR001647">
    <property type="entry name" value="HTH_TetR"/>
</dbReference>
<organism evidence="4 5">
    <name type="scientific">Dulcicalothrix desertica PCC 7102</name>
    <dbReference type="NCBI Taxonomy" id="232991"/>
    <lineage>
        <taxon>Bacteria</taxon>
        <taxon>Bacillati</taxon>
        <taxon>Cyanobacteriota</taxon>
        <taxon>Cyanophyceae</taxon>
        <taxon>Nostocales</taxon>
        <taxon>Calotrichaceae</taxon>
        <taxon>Dulcicalothrix</taxon>
    </lineage>
</organism>
<dbReference type="AlphaFoldDB" id="A0A3S1CTJ9"/>
<sequence>MGKSLYSQIGSLQNDLNATVGSTENTQPSSKVNRVTRDAEVTKQQILDAAVIEFAKNGLFGARTDAIAKSAGVAPRMIYYYFQSKEGLYQAVLEQPASEFQQMLEQMNLEELPAIEALQVFLRTVIAYEISHRYQGMLLFQEANQNQGKYFQQTNWSQPLTYVTKILEKGMQEGTFCKQDPYMTTLTIAGICVFYANAYENLKHLTPDVELLSDEMIERYTQAAINLVLNGVLA</sequence>
<dbReference type="RefSeq" id="WP_127086263.1">
    <property type="nucleotide sequence ID" value="NZ_RSCL01000030.1"/>
</dbReference>
<dbReference type="SUPFAM" id="SSF48498">
    <property type="entry name" value="Tetracyclin repressor-like, C-terminal domain"/>
    <property type="match status" value="1"/>
</dbReference>
<proteinExistence type="predicted"/>
<reference evidence="4" key="2">
    <citation type="journal article" date="2019" name="Genome Biol. Evol.">
        <title>Day and night: Metabolic profiles and evolutionary relationships of six axenic non-marine cyanobacteria.</title>
        <authorList>
            <person name="Will S.E."/>
            <person name="Henke P."/>
            <person name="Boedeker C."/>
            <person name="Huang S."/>
            <person name="Brinkmann H."/>
            <person name="Rohde M."/>
            <person name="Jarek M."/>
            <person name="Friedl T."/>
            <person name="Seufert S."/>
            <person name="Schumacher M."/>
            <person name="Overmann J."/>
            <person name="Neumann-Schaal M."/>
            <person name="Petersen J."/>
        </authorList>
    </citation>
    <scope>NUCLEOTIDE SEQUENCE [LARGE SCALE GENOMIC DNA]</scope>
    <source>
        <strain evidence="4">PCC 7102</strain>
    </source>
</reference>
<dbReference type="PANTHER" id="PTHR30328">
    <property type="entry name" value="TRANSCRIPTIONAL REPRESSOR"/>
    <property type="match status" value="1"/>
</dbReference>
<evidence type="ECO:0000259" key="3">
    <source>
        <dbReference type="PROSITE" id="PS50977"/>
    </source>
</evidence>
<dbReference type="EMBL" id="RSCL01000030">
    <property type="protein sequence ID" value="RUS98008.1"/>
    <property type="molecule type" value="Genomic_DNA"/>
</dbReference>
<evidence type="ECO:0000256" key="2">
    <source>
        <dbReference type="PROSITE-ProRule" id="PRU00335"/>
    </source>
</evidence>
<name>A0A3S1CTJ9_9CYAN</name>